<dbReference type="InterPro" id="IPR035952">
    <property type="entry name" value="Rhomboid-like_sf"/>
</dbReference>
<dbReference type="SUPFAM" id="SSF144091">
    <property type="entry name" value="Rhomboid-like"/>
    <property type="match status" value="1"/>
</dbReference>
<keyword evidence="8" id="KW-0645">Protease</keyword>
<proteinExistence type="predicted"/>
<keyword evidence="2 5" id="KW-0812">Transmembrane</keyword>
<keyword evidence="3 5" id="KW-1133">Transmembrane helix</keyword>
<dbReference type="Proteomes" id="UP000051276">
    <property type="component" value="Unassembled WGS sequence"/>
</dbReference>
<keyword evidence="4 5" id="KW-0472">Membrane</keyword>
<protein>
    <submittedName>
        <fullName evidence="8">Rhomboid family GlyGly-CTERM serine protease</fullName>
    </submittedName>
</protein>
<evidence type="ECO:0000256" key="1">
    <source>
        <dbReference type="ARBA" id="ARBA00004141"/>
    </source>
</evidence>
<dbReference type="GO" id="GO:0016020">
    <property type="term" value="C:membrane"/>
    <property type="evidence" value="ECO:0007669"/>
    <property type="project" value="UniProtKB-SubCell"/>
</dbReference>
<reference evidence="9 10" key="1">
    <citation type="submission" date="2015-11" db="EMBL/GenBank/DDBJ databases">
        <title>The genome of Candidatus Endoriftia persephone in Ridgeia piscesae and population structure of the North Eastern Pacific vestimentiferan symbionts.</title>
        <authorList>
            <person name="Perez M."/>
            <person name="Juniper K.S."/>
        </authorList>
    </citation>
    <scope>NUCLEOTIDE SEQUENCE [LARGE SCALE GENOMIC DNA]</scope>
    <source>
        <strain evidence="8">Ind10</strain>
        <strain evidence="7">Ind11</strain>
    </source>
</reference>
<name>A0A0T5Z8N6_9GAMM</name>
<dbReference type="RefSeq" id="WP_057955089.1">
    <property type="nucleotide sequence ID" value="NZ_KQ556868.1"/>
</dbReference>
<dbReference type="GO" id="GO:0004252">
    <property type="term" value="F:serine-type endopeptidase activity"/>
    <property type="evidence" value="ECO:0007669"/>
    <property type="project" value="InterPro"/>
</dbReference>
<sequence>MASRRVKAIRRPDWDLALPGLSLLTAFITLLPGQTQQWLRYERSLIESGELWRLLTAHLTHLNWSHLLLNLLTLWLIRLLFPRSPTLQPISFLWLALATSCGLFVLNPDLQWYLGLSGVLHGYLAWVALHLLRHAQPGGGLLTALLLGKLGWEQLLGPMPGSEAMISANVVVDAHLYGSIAGALLWAAQPKTIE</sequence>
<feature type="transmembrane region" description="Helical" evidence="5">
    <location>
        <begin position="59"/>
        <end position="77"/>
    </location>
</feature>
<dbReference type="Gene3D" id="1.20.1540.10">
    <property type="entry name" value="Rhomboid-like"/>
    <property type="match status" value="1"/>
</dbReference>
<evidence type="ECO:0000313" key="10">
    <source>
        <dbReference type="Proteomes" id="UP000051634"/>
    </source>
</evidence>
<dbReference type="NCBIfam" id="TIGR03902">
    <property type="entry name" value="rhom_GG_sort"/>
    <property type="match status" value="1"/>
</dbReference>
<evidence type="ECO:0000259" key="6">
    <source>
        <dbReference type="Pfam" id="PF01694"/>
    </source>
</evidence>
<evidence type="ECO:0000313" key="8">
    <source>
        <dbReference type="EMBL" id="KRT59268.1"/>
    </source>
</evidence>
<evidence type="ECO:0000313" key="9">
    <source>
        <dbReference type="Proteomes" id="UP000051276"/>
    </source>
</evidence>
<evidence type="ECO:0000313" key="7">
    <source>
        <dbReference type="EMBL" id="KRT53829.1"/>
    </source>
</evidence>
<feature type="domain" description="Peptidase S54 rhomboid" evidence="6">
    <location>
        <begin position="49"/>
        <end position="185"/>
    </location>
</feature>
<dbReference type="Pfam" id="PF01694">
    <property type="entry name" value="Rhomboid"/>
    <property type="match status" value="1"/>
</dbReference>
<dbReference type="GO" id="GO:0006508">
    <property type="term" value="P:proteolysis"/>
    <property type="evidence" value="ECO:0007669"/>
    <property type="project" value="UniProtKB-KW"/>
</dbReference>
<comment type="caution">
    <text evidence="8">The sequence shown here is derived from an EMBL/GenBank/DDBJ whole genome shotgun (WGS) entry which is preliminary data.</text>
</comment>
<keyword evidence="10" id="KW-1185">Reference proteome</keyword>
<dbReference type="STRING" id="54398.Ga0074115_101164"/>
<dbReference type="InterPro" id="IPR022764">
    <property type="entry name" value="Peptidase_S54_rhomboid_dom"/>
</dbReference>
<organism evidence="8 9">
    <name type="scientific">endosymbiont of Ridgeia piscesae</name>
    <dbReference type="NCBI Taxonomy" id="54398"/>
    <lineage>
        <taxon>Bacteria</taxon>
        <taxon>Pseudomonadati</taxon>
        <taxon>Pseudomonadota</taxon>
        <taxon>Gammaproteobacteria</taxon>
        <taxon>sulfur-oxidizing symbionts</taxon>
    </lineage>
</organism>
<feature type="transmembrane region" description="Helical" evidence="5">
    <location>
        <begin position="89"/>
        <end position="106"/>
    </location>
</feature>
<evidence type="ECO:0000256" key="2">
    <source>
        <dbReference type="ARBA" id="ARBA00022692"/>
    </source>
</evidence>
<comment type="subcellular location">
    <subcellularLocation>
        <location evidence="1">Membrane</location>
        <topology evidence="1">Multi-pass membrane protein</topology>
    </subcellularLocation>
</comment>
<dbReference type="EMBL" id="LDXT01000095">
    <property type="protein sequence ID" value="KRT53829.1"/>
    <property type="molecule type" value="Genomic_DNA"/>
</dbReference>
<dbReference type="InterPro" id="IPR023826">
    <property type="entry name" value="Rhom-like_SP_proteobac"/>
</dbReference>
<dbReference type="EMBL" id="LMXI01000190">
    <property type="protein sequence ID" value="KRT59268.1"/>
    <property type="molecule type" value="Genomic_DNA"/>
</dbReference>
<accession>A0A0T5Z8N6</accession>
<gene>
    <name evidence="7" type="ORF">Ga0074115_101164</name>
    <name evidence="8" type="ORF">Ga0076813_150422</name>
</gene>
<feature type="transmembrane region" description="Helical" evidence="5">
    <location>
        <begin position="112"/>
        <end position="132"/>
    </location>
</feature>
<dbReference type="AlphaFoldDB" id="A0A0T5Z8N6"/>
<dbReference type="OrthoDB" id="196054at2"/>
<keyword evidence="8" id="KW-0378">Hydrolase</keyword>
<evidence type="ECO:0000256" key="4">
    <source>
        <dbReference type="ARBA" id="ARBA00023136"/>
    </source>
</evidence>
<dbReference type="Proteomes" id="UP000051634">
    <property type="component" value="Unassembled WGS sequence"/>
</dbReference>
<evidence type="ECO:0000256" key="5">
    <source>
        <dbReference type="SAM" id="Phobius"/>
    </source>
</evidence>
<evidence type="ECO:0000256" key="3">
    <source>
        <dbReference type="ARBA" id="ARBA00022989"/>
    </source>
</evidence>